<feature type="compositionally biased region" description="Low complexity" evidence="6">
    <location>
        <begin position="459"/>
        <end position="480"/>
    </location>
</feature>
<dbReference type="GO" id="GO:0005912">
    <property type="term" value="C:adherens junction"/>
    <property type="evidence" value="ECO:0007669"/>
    <property type="project" value="TreeGrafter"/>
</dbReference>
<feature type="signal peptide" evidence="8">
    <location>
        <begin position="1"/>
        <end position="23"/>
    </location>
</feature>
<dbReference type="GO" id="GO:0000902">
    <property type="term" value="P:cell morphogenesis"/>
    <property type="evidence" value="ECO:0007669"/>
    <property type="project" value="TreeGrafter"/>
</dbReference>
<feature type="region of interest" description="Disordered" evidence="6">
    <location>
        <begin position="459"/>
        <end position="536"/>
    </location>
</feature>
<feature type="transmembrane region" description="Helical" evidence="7">
    <location>
        <begin position="568"/>
        <end position="589"/>
    </location>
</feature>
<comment type="subcellular location">
    <subcellularLocation>
        <location evidence="1">Membrane</location>
    </subcellularLocation>
</comment>
<feature type="region of interest" description="Disordered" evidence="6">
    <location>
        <begin position="613"/>
        <end position="672"/>
    </location>
</feature>
<evidence type="ECO:0000256" key="4">
    <source>
        <dbReference type="ARBA" id="ARBA00023136"/>
    </source>
</evidence>
<feature type="compositionally biased region" description="Basic and acidic residues" evidence="6">
    <location>
        <begin position="754"/>
        <end position="765"/>
    </location>
</feature>
<proteinExistence type="predicted"/>
<keyword evidence="3 5" id="KW-0106">Calcium</keyword>
<keyword evidence="2" id="KW-0677">Repeat</keyword>
<reference evidence="10 11" key="1">
    <citation type="journal article" date="2024" name="Proc. Natl. Acad. Sci. U.S.A.">
        <title>The genetic regulatory architecture and epigenomic basis for age-related changes in rattlesnake venom.</title>
        <authorList>
            <person name="Hogan M.P."/>
            <person name="Holding M.L."/>
            <person name="Nystrom G.S."/>
            <person name="Colston T.J."/>
            <person name="Bartlett D.A."/>
            <person name="Mason A.J."/>
            <person name="Ellsworth S.A."/>
            <person name="Rautsaw R.M."/>
            <person name="Lawrence K.C."/>
            <person name="Strickland J.L."/>
            <person name="He B."/>
            <person name="Fraser P."/>
            <person name="Margres M.J."/>
            <person name="Gilbert D.M."/>
            <person name="Gibbs H.L."/>
            <person name="Parkinson C.L."/>
            <person name="Rokyta D.R."/>
        </authorList>
    </citation>
    <scope>NUCLEOTIDE SEQUENCE [LARGE SCALE GENOMIC DNA]</scope>
    <source>
        <strain evidence="10">DRR0105</strain>
    </source>
</reference>
<dbReference type="CDD" id="cd11304">
    <property type="entry name" value="Cadherin_repeat"/>
    <property type="match status" value="3"/>
</dbReference>
<dbReference type="Gene3D" id="2.60.40.60">
    <property type="entry name" value="Cadherins"/>
    <property type="match status" value="3"/>
</dbReference>
<evidence type="ECO:0000256" key="7">
    <source>
        <dbReference type="SAM" id="Phobius"/>
    </source>
</evidence>
<dbReference type="AlphaFoldDB" id="A0AAW1C808"/>
<evidence type="ECO:0000256" key="8">
    <source>
        <dbReference type="SAM" id="SignalP"/>
    </source>
</evidence>
<dbReference type="GO" id="GO:0034332">
    <property type="term" value="P:adherens junction organization"/>
    <property type="evidence" value="ECO:0007669"/>
    <property type="project" value="TreeGrafter"/>
</dbReference>
<dbReference type="InterPro" id="IPR002126">
    <property type="entry name" value="Cadherin-like_dom"/>
</dbReference>
<accession>A0AAW1C808</accession>
<dbReference type="EMBL" id="JAOTOJ010000001">
    <property type="protein sequence ID" value="KAK9410128.1"/>
    <property type="molecule type" value="Genomic_DNA"/>
</dbReference>
<evidence type="ECO:0000256" key="3">
    <source>
        <dbReference type="ARBA" id="ARBA00022837"/>
    </source>
</evidence>
<dbReference type="GO" id="GO:0016339">
    <property type="term" value="P:calcium-dependent cell-cell adhesion via plasma membrane cell adhesion molecules"/>
    <property type="evidence" value="ECO:0007669"/>
    <property type="project" value="TreeGrafter"/>
</dbReference>
<protein>
    <submittedName>
        <fullName evidence="10">Cadherin-related family member 5</fullName>
    </submittedName>
</protein>
<dbReference type="SUPFAM" id="SSF49313">
    <property type="entry name" value="Cadherin-like"/>
    <property type="match status" value="4"/>
</dbReference>
<dbReference type="GO" id="GO:0016342">
    <property type="term" value="C:catenin complex"/>
    <property type="evidence" value="ECO:0007669"/>
    <property type="project" value="TreeGrafter"/>
</dbReference>
<evidence type="ECO:0000313" key="10">
    <source>
        <dbReference type="EMBL" id="KAK9410128.1"/>
    </source>
</evidence>
<comment type="caution">
    <text evidence="10">The sequence shown here is derived from an EMBL/GenBank/DDBJ whole genome shotgun (WGS) entry which is preliminary data.</text>
</comment>
<dbReference type="GO" id="GO:0045296">
    <property type="term" value="F:cadherin binding"/>
    <property type="evidence" value="ECO:0007669"/>
    <property type="project" value="TreeGrafter"/>
</dbReference>
<dbReference type="GO" id="GO:0005509">
    <property type="term" value="F:calcium ion binding"/>
    <property type="evidence" value="ECO:0007669"/>
    <property type="project" value="UniProtKB-UniRule"/>
</dbReference>
<gene>
    <name evidence="10" type="ORF">NXF25_001303</name>
</gene>
<dbReference type="PROSITE" id="PS50268">
    <property type="entry name" value="CADHERIN_2"/>
    <property type="match status" value="4"/>
</dbReference>
<evidence type="ECO:0000313" key="11">
    <source>
        <dbReference type="Proteomes" id="UP001474421"/>
    </source>
</evidence>
<feature type="compositionally biased region" description="Basic and acidic residues" evidence="6">
    <location>
        <begin position="659"/>
        <end position="672"/>
    </location>
</feature>
<dbReference type="GO" id="GO:0008013">
    <property type="term" value="F:beta-catenin binding"/>
    <property type="evidence" value="ECO:0007669"/>
    <property type="project" value="TreeGrafter"/>
</dbReference>
<dbReference type="PANTHER" id="PTHR24027">
    <property type="entry name" value="CADHERIN-23"/>
    <property type="match status" value="1"/>
</dbReference>
<dbReference type="Pfam" id="PF00028">
    <property type="entry name" value="Cadherin"/>
    <property type="match status" value="2"/>
</dbReference>
<keyword evidence="4 7" id="KW-0472">Membrane</keyword>
<name>A0AAW1C808_CROAD</name>
<dbReference type="PRINTS" id="PR00205">
    <property type="entry name" value="CADHERIN"/>
</dbReference>
<keyword evidence="7" id="KW-0812">Transmembrane</keyword>
<dbReference type="GO" id="GO:0044331">
    <property type="term" value="P:cell-cell adhesion mediated by cadherin"/>
    <property type="evidence" value="ECO:0007669"/>
    <property type="project" value="TreeGrafter"/>
</dbReference>
<feature type="domain" description="Cadherin" evidence="9">
    <location>
        <begin position="357"/>
        <end position="468"/>
    </location>
</feature>
<sequence>MAFLRPFFSCVLFLLLAVTRVETQRPECSTDKDFVEINENNNPGLVVTNIRAGPGIVVTIKPSTDANSPSEWFEIKDSELILKKSVDYESVTYLQVELICWKEGLQIKSFTVSISVQNENDNEPVFKQNNITVNVPEDTKPNTIVVPLANVTATDADLNTLFYRLEGSPPEAMNYFNIQGINNPQIFLRKVLDYEAMNFMEFTLRAMDGNAGAAGTHTATATISIQIVQSDLRPPWFQPCTAIGGRRVCISLGYNSKVNLSEIVSEPLTLEPGPLYAIDGDKSLNEKIIYEIAAGNDNDTFLINTTTGNITMTQPANTLKTFMLYILASQENNPFRYSQTTVKIDVVRKNVNRPYFEEAIYLGRASVDQPAKTLIMKANTPSEPLQIFAADDDFVPDKINPDIKYRIQNSSDFRVTAEGFIQTTEVLNVSSHITLLAIATDISTLEEASTLISIDVTPLATPTVPPVTTTTSTETYPTSPEKGNTSNSTQFLTTTSPVTERSQRTVESIKTSSPTTTQALPQSGPPKPSTSAFVSSKKPSIEYITTSSGSSPVTSTTNSEGLYNVGDMAALGATLGTLLAIALALLALISYKYYKLTKELEKENLQLMEGFSNTNFQDDQKSNSDGKDDESPASIMSKKEPPNKETQSARETTQEEEINSEKEVKSILTKDRKMEDDGYKAVWFKDDITEAKEDDMMIEEDSDLEQNRFGSESDSAAEEGDYHDDTDSGRGDSDINISARRVQFLDTNPSASQSHEEAEEHDDAL</sequence>
<feature type="domain" description="Cadherin" evidence="9">
    <location>
        <begin position="127"/>
        <end position="237"/>
    </location>
</feature>
<dbReference type="Proteomes" id="UP001474421">
    <property type="component" value="Unassembled WGS sequence"/>
</dbReference>
<dbReference type="PANTHER" id="PTHR24027:SF414">
    <property type="entry name" value="CADHERIN-RELATED FAMILY MEMBER 5 ISOFORM X1"/>
    <property type="match status" value="1"/>
</dbReference>
<feature type="chain" id="PRO_5043799750" evidence="8">
    <location>
        <begin position="24"/>
        <end position="765"/>
    </location>
</feature>
<evidence type="ECO:0000256" key="6">
    <source>
        <dbReference type="SAM" id="MobiDB-lite"/>
    </source>
</evidence>
<evidence type="ECO:0000256" key="5">
    <source>
        <dbReference type="PROSITE-ProRule" id="PRU00043"/>
    </source>
</evidence>
<keyword evidence="8" id="KW-0732">Signal</keyword>
<evidence type="ECO:0000259" key="9">
    <source>
        <dbReference type="PROSITE" id="PS50268"/>
    </source>
</evidence>
<dbReference type="InterPro" id="IPR015919">
    <property type="entry name" value="Cadherin-like_sf"/>
</dbReference>
<feature type="compositionally biased region" description="Basic and acidic residues" evidence="6">
    <location>
        <begin position="618"/>
        <end position="630"/>
    </location>
</feature>
<dbReference type="InterPro" id="IPR039808">
    <property type="entry name" value="Cadherin"/>
</dbReference>
<feature type="compositionally biased region" description="Basic and acidic residues" evidence="6">
    <location>
        <begin position="723"/>
        <end position="733"/>
    </location>
</feature>
<keyword evidence="11" id="KW-1185">Reference proteome</keyword>
<feature type="region of interest" description="Disordered" evidence="6">
    <location>
        <begin position="690"/>
        <end position="765"/>
    </location>
</feature>
<evidence type="ECO:0000256" key="2">
    <source>
        <dbReference type="ARBA" id="ARBA00022737"/>
    </source>
</evidence>
<feature type="domain" description="Cadherin" evidence="9">
    <location>
        <begin position="29"/>
        <end position="126"/>
    </location>
</feature>
<evidence type="ECO:0000256" key="1">
    <source>
        <dbReference type="ARBA" id="ARBA00004370"/>
    </source>
</evidence>
<organism evidence="10 11">
    <name type="scientific">Crotalus adamanteus</name>
    <name type="common">Eastern diamondback rattlesnake</name>
    <dbReference type="NCBI Taxonomy" id="8729"/>
    <lineage>
        <taxon>Eukaryota</taxon>
        <taxon>Metazoa</taxon>
        <taxon>Chordata</taxon>
        <taxon>Craniata</taxon>
        <taxon>Vertebrata</taxon>
        <taxon>Euteleostomi</taxon>
        <taxon>Lepidosauria</taxon>
        <taxon>Squamata</taxon>
        <taxon>Bifurcata</taxon>
        <taxon>Unidentata</taxon>
        <taxon>Episquamata</taxon>
        <taxon>Toxicofera</taxon>
        <taxon>Serpentes</taxon>
        <taxon>Colubroidea</taxon>
        <taxon>Viperidae</taxon>
        <taxon>Crotalinae</taxon>
        <taxon>Crotalus</taxon>
    </lineage>
</organism>
<dbReference type="GO" id="GO:0007156">
    <property type="term" value="P:homophilic cell adhesion via plasma membrane adhesion molecules"/>
    <property type="evidence" value="ECO:0007669"/>
    <property type="project" value="InterPro"/>
</dbReference>
<dbReference type="GO" id="GO:0007043">
    <property type="term" value="P:cell-cell junction assembly"/>
    <property type="evidence" value="ECO:0007669"/>
    <property type="project" value="TreeGrafter"/>
</dbReference>
<keyword evidence="7" id="KW-1133">Transmembrane helix</keyword>
<dbReference type="GO" id="GO:0016477">
    <property type="term" value="P:cell migration"/>
    <property type="evidence" value="ECO:0007669"/>
    <property type="project" value="TreeGrafter"/>
</dbReference>
<feature type="compositionally biased region" description="Polar residues" evidence="6">
    <location>
        <begin position="481"/>
        <end position="521"/>
    </location>
</feature>
<feature type="domain" description="Cadherin" evidence="9">
    <location>
        <begin position="275"/>
        <end position="356"/>
    </location>
</feature>
<dbReference type="SMART" id="SM00112">
    <property type="entry name" value="CA"/>
    <property type="match status" value="3"/>
</dbReference>